<evidence type="ECO:0000256" key="1">
    <source>
        <dbReference type="ARBA" id="ARBA00022729"/>
    </source>
</evidence>
<dbReference type="Proteomes" id="UP001596025">
    <property type="component" value="Unassembled WGS sequence"/>
</dbReference>
<keyword evidence="4" id="KW-0472">Membrane</keyword>
<name>A0ABV9LNY0_9ACTN</name>
<dbReference type="InterPro" id="IPR014756">
    <property type="entry name" value="Ig_E-set"/>
</dbReference>
<keyword evidence="8" id="KW-1185">Reference proteome</keyword>
<feature type="signal peptide" evidence="5">
    <location>
        <begin position="1"/>
        <end position="33"/>
    </location>
</feature>
<evidence type="ECO:0000313" key="8">
    <source>
        <dbReference type="Proteomes" id="UP001596025"/>
    </source>
</evidence>
<dbReference type="SUPFAM" id="SSF81296">
    <property type="entry name" value="E set domains"/>
    <property type="match status" value="1"/>
</dbReference>
<evidence type="ECO:0000256" key="2">
    <source>
        <dbReference type="ARBA" id="ARBA00023008"/>
    </source>
</evidence>
<dbReference type="Gene3D" id="2.60.40.1220">
    <property type="match status" value="1"/>
</dbReference>
<dbReference type="InterPro" id="IPR007348">
    <property type="entry name" value="CopC_dom"/>
</dbReference>
<keyword evidence="4" id="KW-1133">Transmembrane helix</keyword>
<evidence type="ECO:0000259" key="6">
    <source>
        <dbReference type="Pfam" id="PF04234"/>
    </source>
</evidence>
<proteinExistence type="predicted"/>
<feature type="compositionally biased region" description="Low complexity" evidence="3">
    <location>
        <begin position="146"/>
        <end position="160"/>
    </location>
</feature>
<accession>A0ABV9LNY0</accession>
<keyword evidence="1 5" id="KW-0732">Signal</keyword>
<dbReference type="InterPro" id="IPR014755">
    <property type="entry name" value="Cu-Rt/internalin_Ig-like"/>
</dbReference>
<dbReference type="EMBL" id="JBHSGR010000026">
    <property type="protein sequence ID" value="MFC4695682.1"/>
    <property type="molecule type" value="Genomic_DNA"/>
</dbReference>
<sequence length="189" mass="18515">MPTVRGPTIPPRLLLTALLALGLALAAPGTASAHPLLLATEPVADSTVMTTPRAVTLTFAARPAGGEVTVTGPDGASAGAGPVVLDGAVLVAPVALTTAGRHTVTWSAVSDDGHRQRGVFVFYHAPAAPPSPLAPAASTPTPPAGEPARTGTASGADDGGAPARAVPVLVAVGLATALAAAFLVRRGRR</sequence>
<reference evidence="8" key="1">
    <citation type="journal article" date="2019" name="Int. J. Syst. Evol. Microbiol.">
        <title>The Global Catalogue of Microorganisms (GCM) 10K type strain sequencing project: providing services to taxonomists for standard genome sequencing and annotation.</title>
        <authorList>
            <consortium name="The Broad Institute Genomics Platform"/>
            <consortium name="The Broad Institute Genome Sequencing Center for Infectious Disease"/>
            <person name="Wu L."/>
            <person name="Ma J."/>
        </authorList>
    </citation>
    <scope>NUCLEOTIDE SEQUENCE [LARGE SCALE GENOMIC DNA]</scope>
    <source>
        <strain evidence="8">CCUG 62763</strain>
    </source>
</reference>
<feature type="transmembrane region" description="Helical" evidence="4">
    <location>
        <begin position="165"/>
        <end position="184"/>
    </location>
</feature>
<feature type="region of interest" description="Disordered" evidence="3">
    <location>
        <begin position="131"/>
        <end position="160"/>
    </location>
</feature>
<keyword evidence="4" id="KW-0812">Transmembrane</keyword>
<comment type="caution">
    <text evidence="7">The sequence shown here is derived from an EMBL/GenBank/DDBJ whole genome shotgun (WGS) entry which is preliminary data.</text>
</comment>
<dbReference type="Pfam" id="PF04234">
    <property type="entry name" value="CopC"/>
    <property type="match status" value="1"/>
</dbReference>
<evidence type="ECO:0000256" key="4">
    <source>
        <dbReference type="SAM" id="Phobius"/>
    </source>
</evidence>
<evidence type="ECO:0000256" key="5">
    <source>
        <dbReference type="SAM" id="SignalP"/>
    </source>
</evidence>
<evidence type="ECO:0000313" key="7">
    <source>
        <dbReference type="EMBL" id="MFC4695682.1"/>
    </source>
</evidence>
<organism evidence="7 8">
    <name type="scientific">Geodermatophilus arenarius</name>
    <dbReference type="NCBI Taxonomy" id="1137990"/>
    <lineage>
        <taxon>Bacteria</taxon>
        <taxon>Bacillati</taxon>
        <taxon>Actinomycetota</taxon>
        <taxon>Actinomycetes</taxon>
        <taxon>Geodermatophilales</taxon>
        <taxon>Geodermatophilaceae</taxon>
        <taxon>Geodermatophilus</taxon>
    </lineage>
</organism>
<dbReference type="RefSeq" id="WP_387993020.1">
    <property type="nucleotide sequence ID" value="NZ_JBHSGR010000026.1"/>
</dbReference>
<feature type="domain" description="CopC" evidence="6">
    <location>
        <begin position="34"/>
        <end position="122"/>
    </location>
</feature>
<feature type="chain" id="PRO_5046359929" evidence="5">
    <location>
        <begin position="34"/>
        <end position="189"/>
    </location>
</feature>
<evidence type="ECO:0000256" key="3">
    <source>
        <dbReference type="SAM" id="MobiDB-lite"/>
    </source>
</evidence>
<keyword evidence="2" id="KW-0186">Copper</keyword>
<protein>
    <submittedName>
        <fullName evidence="7">Copper resistance protein CopC</fullName>
    </submittedName>
</protein>
<gene>
    <name evidence="7" type="ORF">ACFO3M_19930</name>
</gene>